<evidence type="ECO:0000313" key="1">
    <source>
        <dbReference type="EMBL" id="GCD77292.1"/>
    </source>
</evidence>
<dbReference type="InterPro" id="IPR053810">
    <property type="entry name" value="DUF6952"/>
</dbReference>
<name>A0A401XJW5_9FLAO</name>
<organism evidence="1 2">
    <name type="scientific">Thermaurantimonas aggregans</name>
    <dbReference type="NCBI Taxonomy" id="2173829"/>
    <lineage>
        <taxon>Bacteria</taxon>
        <taxon>Pseudomonadati</taxon>
        <taxon>Bacteroidota</taxon>
        <taxon>Flavobacteriia</taxon>
        <taxon>Flavobacteriales</taxon>
        <taxon>Schleiferiaceae</taxon>
        <taxon>Thermaurantimonas</taxon>
    </lineage>
</organism>
<gene>
    <name evidence="1" type="ORF">JCM31826_07740</name>
</gene>
<sequence length="78" mass="8877">MKIPAIKKLLPVDIEALRKAEQDLYEERTPEVAIEGEDEGEQLTHVLAAIWIKEQIQAGMSETEAIRAYTQRVRNSIT</sequence>
<accession>A0A401XJW5</accession>
<protein>
    <submittedName>
        <fullName evidence="1">Uncharacterized protein</fullName>
    </submittedName>
</protein>
<evidence type="ECO:0000313" key="2">
    <source>
        <dbReference type="Proteomes" id="UP000286715"/>
    </source>
</evidence>
<comment type="caution">
    <text evidence="1">The sequence shown here is derived from an EMBL/GenBank/DDBJ whole genome shotgun (WGS) entry which is preliminary data.</text>
</comment>
<keyword evidence="2" id="KW-1185">Reference proteome</keyword>
<dbReference type="Proteomes" id="UP000286715">
    <property type="component" value="Unassembled WGS sequence"/>
</dbReference>
<dbReference type="OrthoDB" id="1149088at2"/>
<proteinExistence type="predicted"/>
<dbReference type="AlphaFoldDB" id="A0A401XJW5"/>
<dbReference type="EMBL" id="BHZE01000005">
    <property type="protein sequence ID" value="GCD77292.1"/>
    <property type="molecule type" value="Genomic_DNA"/>
</dbReference>
<reference evidence="1 2" key="1">
    <citation type="submission" date="2018-11" db="EMBL/GenBank/DDBJ databases">
        <title>Schleiferia aggregans sp. nov., a moderately thermophilic heterotrophic bacterium isolated from microbial mats at a terrestrial hot spring.</title>
        <authorList>
            <person name="Iino T."/>
            <person name="Ohkuma M."/>
            <person name="Haruta S."/>
        </authorList>
    </citation>
    <scope>NUCLEOTIDE SEQUENCE [LARGE SCALE GENOMIC DNA]</scope>
    <source>
        <strain evidence="1 2">LA</strain>
    </source>
</reference>
<dbReference type="Pfam" id="PF22264">
    <property type="entry name" value="DUF6952"/>
    <property type="match status" value="1"/>
</dbReference>
<dbReference type="RefSeq" id="WP_124397351.1">
    <property type="nucleotide sequence ID" value="NZ_BHZE01000005.1"/>
</dbReference>